<keyword evidence="2" id="KW-0547">Nucleotide-binding</keyword>
<dbReference type="Gene3D" id="3.40.50.300">
    <property type="entry name" value="P-loop containing nucleotide triphosphate hydrolases"/>
    <property type="match status" value="1"/>
</dbReference>
<gene>
    <name evidence="4" type="ORF">C823_00992</name>
</gene>
<keyword evidence="3" id="KW-0067">ATP-binding</keyword>
<dbReference type="eggNOG" id="COG1131">
    <property type="taxonomic scope" value="Bacteria"/>
</dbReference>
<evidence type="ECO:0000313" key="5">
    <source>
        <dbReference type="Proteomes" id="UP000012589"/>
    </source>
</evidence>
<accession>N2BAC2</accession>
<name>N2BAC2_9FIRM</name>
<dbReference type="InterPro" id="IPR027417">
    <property type="entry name" value="P-loop_NTPase"/>
</dbReference>
<dbReference type="OrthoDB" id="9804819at2"/>
<dbReference type="AlphaFoldDB" id="N2BAC2"/>
<keyword evidence="1" id="KW-0813">Transport</keyword>
<dbReference type="EMBL" id="AQFT01000028">
    <property type="protein sequence ID" value="EMZ35325.1"/>
    <property type="molecule type" value="Genomic_DNA"/>
</dbReference>
<dbReference type="PANTHER" id="PTHR42939">
    <property type="entry name" value="ABC TRANSPORTER ATP-BINDING PROTEIN ALBC-RELATED"/>
    <property type="match status" value="1"/>
</dbReference>
<dbReference type="STRING" id="1235802.C823_00992"/>
<dbReference type="HOGENOM" id="CLU_000604_1_14_9"/>
<reference evidence="4 5" key="1">
    <citation type="journal article" date="2014" name="Genome Announc.">
        <title>Draft genome sequences of the altered schaedler flora, a defined bacterial community from gnotobiotic mice.</title>
        <authorList>
            <person name="Wannemuehler M.J."/>
            <person name="Overstreet A.M."/>
            <person name="Ward D.V."/>
            <person name="Phillips G.J."/>
        </authorList>
    </citation>
    <scope>NUCLEOTIDE SEQUENCE [LARGE SCALE GENOMIC DNA]</scope>
    <source>
        <strain evidence="4 5">ASF492</strain>
    </source>
</reference>
<protein>
    <recommendedName>
        <fullName evidence="6">ATPase AAA-type core domain-containing protein</fullName>
    </recommendedName>
</protein>
<evidence type="ECO:0000313" key="4">
    <source>
        <dbReference type="EMBL" id="EMZ35325.1"/>
    </source>
</evidence>
<evidence type="ECO:0000256" key="2">
    <source>
        <dbReference type="ARBA" id="ARBA00022741"/>
    </source>
</evidence>
<dbReference type="SUPFAM" id="SSF52540">
    <property type="entry name" value="P-loop containing nucleoside triphosphate hydrolases"/>
    <property type="match status" value="1"/>
</dbReference>
<dbReference type="PANTHER" id="PTHR42939:SF3">
    <property type="entry name" value="ABC TRANSPORTER ATP-BINDING COMPONENT"/>
    <property type="match status" value="1"/>
</dbReference>
<evidence type="ECO:0008006" key="6">
    <source>
        <dbReference type="Google" id="ProtNLM"/>
    </source>
</evidence>
<keyword evidence="5" id="KW-1185">Reference proteome</keyword>
<dbReference type="InterPro" id="IPR051782">
    <property type="entry name" value="ABC_Transporter_VariousFunc"/>
</dbReference>
<evidence type="ECO:0000256" key="3">
    <source>
        <dbReference type="ARBA" id="ARBA00022840"/>
    </source>
</evidence>
<dbReference type="GO" id="GO:0005524">
    <property type="term" value="F:ATP binding"/>
    <property type="evidence" value="ECO:0007669"/>
    <property type="project" value="UniProtKB-KW"/>
</dbReference>
<comment type="caution">
    <text evidence="4">The sequence shown here is derived from an EMBL/GenBank/DDBJ whole genome shotgun (WGS) entry which is preliminary data.</text>
</comment>
<dbReference type="PATRIC" id="fig|1235802.3.peg.1062"/>
<proteinExistence type="predicted"/>
<evidence type="ECO:0000256" key="1">
    <source>
        <dbReference type="ARBA" id="ARBA00022448"/>
    </source>
</evidence>
<sequence length="152" mass="16783">MKIKLGMAVTLAHDAKLLLLDESTSGLDPVARNEMLGILRDYMVEEGRTIFFSTHITGDLEKIADYITYIKGGRILYSGLKDELIEKYCLVKGGTEDLPLAKRKQILGLREYPGGFDGMIPIKDIAGFPGSVITETVSLDDIMVRMSKEVVA</sequence>
<organism evidence="4 5">
    <name type="scientific">Eubacterium plexicaudatum ASF492</name>
    <dbReference type="NCBI Taxonomy" id="1235802"/>
    <lineage>
        <taxon>Bacteria</taxon>
        <taxon>Bacillati</taxon>
        <taxon>Bacillota</taxon>
        <taxon>Clostridia</taxon>
        <taxon>Eubacteriales</taxon>
        <taxon>Eubacteriaceae</taxon>
        <taxon>Eubacterium</taxon>
    </lineage>
</organism>
<dbReference type="Proteomes" id="UP000012589">
    <property type="component" value="Unassembled WGS sequence"/>
</dbReference>